<keyword evidence="13" id="KW-0862">Zinc</keyword>
<evidence type="ECO:0000256" key="16">
    <source>
        <dbReference type="ARBA" id="ARBA00023145"/>
    </source>
</evidence>
<evidence type="ECO:0000256" key="12">
    <source>
        <dbReference type="ARBA" id="ARBA00022824"/>
    </source>
</evidence>
<evidence type="ECO:0000256" key="8">
    <source>
        <dbReference type="ARBA" id="ARBA00022670"/>
    </source>
</evidence>
<evidence type="ECO:0000256" key="6">
    <source>
        <dbReference type="ARBA" id="ARBA00022525"/>
    </source>
</evidence>
<keyword evidence="11" id="KW-0378">Hydrolase</keyword>
<feature type="domain" description="Peptidase M28" evidence="21">
    <location>
        <begin position="308"/>
        <end position="497"/>
    </location>
</feature>
<evidence type="ECO:0000256" key="5">
    <source>
        <dbReference type="ARBA" id="ARBA00014116"/>
    </source>
</evidence>
<evidence type="ECO:0000256" key="18">
    <source>
        <dbReference type="ARBA" id="ARBA00023228"/>
    </source>
</evidence>
<dbReference type="GO" id="GO:0046872">
    <property type="term" value="F:metal ion binding"/>
    <property type="evidence" value="ECO:0007669"/>
    <property type="project" value="UniProtKB-KW"/>
</dbReference>
<dbReference type="GO" id="GO:0005576">
    <property type="term" value="C:extracellular region"/>
    <property type="evidence" value="ECO:0007669"/>
    <property type="project" value="UniProtKB-SubCell"/>
</dbReference>
<keyword evidence="14" id="KW-0333">Golgi apparatus</keyword>
<dbReference type="PANTHER" id="PTHR12053:SF3">
    <property type="entry name" value="CARBOXYPEPTIDASE Q"/>
    <property type="match status" value="1"/>
</dbReference>
<evidence type="ECO:0000256" key="11">
    <source>
        <dbReference type="ARBA" id="ARBA00022801"/>
    </source>
</evidence>
<keyword evidence="9" id="KW-0479">Metal-binding</keyword>
<evidence type="ECO:0000259" key="21">
    <source>
        <dbReference type="Pfam" id="PF04389"/>
    </source>
</evidence>
<dbReference type="Proteomes" id="UP000264071">
    <property type="component" value="Unassembled WGS sequence"/>
</dbReference>
<keyword evidence="16" id="KW-0865">Zymogen</keyword>
<keyword evidence="10" id="KW-0732">Signal</keyword>
<dbReference type="InterPro" id="IPR007484">
    <property type="entry name" value="Peptidase_M28"/>
</dbReference>
<comment type="subunit">
    <text evidence="19">Homodimer. The monomeric form is inactive while the homodimer is active.</text>
</comment>
<gene>
    <name evidence="22" type="ORF">DGD08_07390</name>
</gene>
<dbReference type="PANTHER" id="PTHR12053">
    <property type="entry name" value="PROTEASE FAMILY M28 PLASMA GLUTAMATE CARBOXYPEPTIDASE-RELATED"/>
    <property type="match status" value="1"/>
</dbReference>
<evidence type="ECO:0000256" key="13">
    <source>
        <dbReference type="ARBA" id="ARBA00022833"/>
    </source>
</evidence>
<keyword evidence="17" id="KW-0325">Glycoprotein</keyword>
<evidence type="ECO:0000256" key="4">
    <source>
        <dbReference type="ARBA" id="ARBA00004613"/>
    </source>
</evidence>
<evidence type="ECO:0000256" key="20">
    <source>
        <dbReference type="ARBA" id="ARBA00033328"/>
    </source>
</evidence>
<evidence type="ECO:0000256" key="14">
    <source>
        <dbReference type="ARBA" id="ARBA00023034"/>
    </source>
</evidence>
<evidence type="ECO:0000256" key="1">
    <source>
        <dbReference type="ARBA" id="ARBA00004240"/>
    </source>
</evidence>
<evidence type="ECO:0000256" key="19">
    <source>
        <dbReference type="ARBA" id="ARBA00025833"/>
    </source>
</evidence>
<evidence type="ECO:0000256" key="15">
    <source>
        <dbReference type="ARBA" id="ARBA00023049"/>
    </source>
</evidence>
<evidence type="ECO:0000256" key="9">
    <source>
        <dbReference type="ARBA" id="ARBA00022723"/>
    </source>
</evidence>
<name>A0A3D4V7G5_9BACT</name>
<evidence type="ECO:0000313" key="23">
    <source>
        <dbReference type="Proteomes" id="UP000264071"/>
    </source>
</evidence>
<comment type="subcellular location">
    <subcellularLocation>
        <location evidence="1">Endoplasmic reticulum</location>
    </subcellularLocation>
    <subcellularLocation>
        <location evidence="3">Golgi apparatus</location>
    </subcellularLocation>
    <subcellularLocation>
        <location evidence="2">Lysosome</location>
    </subcellularLocation>
    <subcellularLocation>
        <location evidence="4">Secreted</location>
    </subcellularLocation>
</comment>
<keyword evidence="12" id="KW-0256">Endoplasmic reticulum</keyword>
<evidence type="ECO:0000256" key="2">
    <source>
        <dbReference type="ARBA" id="ARBA00004371"/>
    </source>
</evidence>
<dbReference type="Pfam" id="PF04389">
    <property type="entry name" value="Peptidase_M28"/>
    <property type="match status" value="1"/>
</dbReference>
<evidence type="ECO:0000256" key="17">
    <source>
        <dbReference type="ARBA" id="ARBA00023180"/>
    </source>
</evidence>
<keyword evidence="15" id="KW-0482">Metalloprotease</keyword>
<dbReference type="GO" id="GO:0004180">
    <property type="term" value="F:carboxypeptidase activity"/>
    <property type="evidence" value="ECO:0007669"/>
    <property type="project" value="UniProtKB-KW"/>
</dbReference>
<accession>A0A3D4V7G5</accession>
<evidence type="ECO:0000313" key="22">
    <source>
        <dbReference type="EMBL" id="HCT57025.1"/>
    </source>
</evidence>
<keyword evidence="7" id="KW-0121">Carboxypeptidase</keyword>
<comment type="caution">
    <text evidence="22">The sequence shown here is derived from an EMBL/GenBank/DDBJ whole genome shotgun (WGS) entry which is preliminary data.</text>
</comment>
<evidence type="ECO:0000256" key="10">
    <source>
        <dbReference type="ARBA" id="ARBA00022729"/>
    </source>
</evidence>
<reference evidence="22 23" key="1">
    <citation type="journal article" date="2018" name="Nat. Biotechnol.">
        <title>A standardized bacterial taxonomy based on genome phylogeny substantially revises the tree of life.</title>
        <authorList>
            <person name="Parks D.H."/>
            <person name="Chuvochina M."/>
            <person name="Waite D.W."/>
            <person name="Rinke C."/>
            <person name="Skarshewski A."/>
            <person name="Chaumeil P.A."/>
            <person name="Hugenholtz P."/>
        </authorList>
    </citation>
    <scope>NUCLEOTIDE SEQUENCE [LARGE SCALE GENOMIC DNA]</scope>
    <source>
        <strain evidence="22">UBA8844</strain>
    </source>
</reference>
<dbReference type="Gene3D" id="3.40.630.10">
    <property type="entry name" value="Zn peptidases"/>
    <property type="match status" value="1"/>
</dbReference>
<sequence>MDLTLSSMNSRLSLVPRPLLGALALGLAVGTPAAPRLEAQTPATFPTNDATLKRIWTLGMDSSHVERLAQQLLDSIGPRLTGTARQKAANDWVLSLYKQWGVDGKNEQTGTWRGWRRGHSHIDLLTPRVRTLEGTMLAWSPGTNKKDLTASVIVLPRFADSTEFVKWLPQAKGKFVLVSAPQPTCRPTDNWQQHATPASKARMDSLRADVNREWGGISVRGTGYSNALGTGSLGVRLEEGGAAGVISSRPKNAWGTIDVFESYNLKAPAIALSCEDYGLVFRLAENKQSPTVRLNLDADLLGEQPIFNTIGMIKGTEKPNEYVVLSAHFDSFDGGSGATDNGTGSLTMLEAMRILSTVYPKPKRTILIGHWTAEEHGLVGSRAFTEDHPEVVQGLQALFNQDGGTGRVQSVGAGGLIDAGVHLRQWLSVMPTEVSSAITPRIPGAPSGGGSDDASFACHGAPAFGLGGIGWDYGSYTWHTNRDTYDKVVFDDLRWNATVTAMLAYLAANDATTITRERATAEQIRPQGGAGAAGAGGNAGAFAWPTCQKAPRKTNPRLR</sequence>
<dbReference type="AlphaFoldDB" id="A0A3D4V7G5"/>
<dbReference type="SUPFAM" id="SSF53187">
    <property type="entry name" value="Zn-dependent exopeptidases"/>
    <property type="match status" value="1"/>
</dbReference>
<dbReference type="GO" id="GO:0006508">
    <property type="term" value="P:proteolysis"/>
    <property type="evidence" value="ECO:0007669"/>
    <property type="project" value="UniProtKB-KW"/>
</dbReference>
<dbReference type="EMBL" id="DPIY01000006">
    <property type="protein sequence ID" value="HCT57025.1"/>
    <property type="molecule type" value="Genomic_DNA"/>
</dbReference>
<dbReference type="GO" id="GO:0070573">
    <property type="term" value="F:metallodipeptidase activity"/>
    <property type="evidence" value="ECO:0007669"/>
    <property type="project" value="InterPro"/>
</dbReference>
<keyword evidence="6" id="KW-0964">Secreted</keyword>
<organism evidence="22 23">
    <name type="scientific">Gemmatimonas aurantiaca</name>
    <dbReference type="NCBI Taxonomy" id="173480"/>
    <lineage>
        <taxon>Bacteria</taxon>
        <taxon>Pseudomonadati</taxon>
        <taxon>Gemmatimonadota</taxon>
        <taxon>Gemmatimonadia</taxon>
        <taxon>Gemmatimonadales</taxon>
        <taxon>Gemmatimonadaceae</taxon>
        <taxon>Gemmatimonas</taxon>
    </lineage>
</organism>
<keyword evidence="18" id="KW-0458">Lysosome</keyword>
<dbReference type="InterPro" id="IPR039866">
    <property type="entry name" value="CPQ"/>
</dbReference>
<protein>
    <recommendedName>
        <fullName evidence="5">Carboxypeptidase Q</fullName>
    </recommendedName>
    <alternativeName>
        <fullName evidence="20">Plasma glutamate carboxypeptidase</fullName>
    </alternativeName>
</protein>
<proteinExistence type="predicted"/>
<dbReference type="OMA" id="AHVDSWD"/>
<evidence type="ECO:0000256" key="7">
    <source>
        <dbReference type="ARBA" id="ARBA00022645"/>
    </source>
</evidence>
<dbReference type="GO" id="GO:0005764">
    <property type="term" value="C:lysosome"/>
    <property type="evidence" value="ECO:0007669"/>
    <property type="project" value="UniProtKB-SubCell"/>
</dbReference>
<dbReference type="Gene3D" id="3.50.30.30">
    <property type="match status" value="1"/>
</dbReference>
<keyword evidence="8" id="KW-0645">Protease</keyword>
<evidence type="ECO:0000256" key="3">
    <source>
        <dbReference type="ARBA" id="ARBA00004555"/>
    </source>
</evidence>